<keyword evidence="1" id="KW-0472">Membrane</keyword>
<evidence type="ECO:0000256" key="1">
    <source>
        <dbReference type="SAM" id="Phobius"/>
    </source>
</evidence>
<proteinExistence type="predicted"/>
<protein>
    <submittedName>
        <fullName evidence="2">Uncharacterized protein</fullName>
    </submittedName>
</protein>
<name>A0A1M4U2N5_9BACE</name>
<sequence>MKNFFLFLSELTIIVSGMLLIQFFCPINIDIMTFAITGILSIAIFVIYTYIMDKTLLPKLKKILIITVMTILGTIFTFLVYKYSVRKELNTFAALYFTTTSMVGNFYLKYIYAPKKTE</sequence>
<organism evidence="2 3">
    <name type="scientific">Bacteroides faecichinchillae</name>
    <dbReference type="NCBI Taxonomy" id="871325"/>
    <lineage>
        <taxon>Bacteria</taxon>
        <taxon>Pseudomonadati</taxon>
        <taxon>Bacteroidota</taxon>
        <taxon>Bacteroidia</taxon>
        <taxon>Bacteroidales</taxon>
        <taxon>Bacteroidaceae</taxon>
        <taxon>Bacteroides</taxon>
    </lineage>
</organism>
<dbReference type="STRING" id="871325.SAMN05444349_1032"/>
<evidence type="ECO:0000313" key="3">
    <source>
        <dbReference type="Proteomes" id="UP000184436"/>
    </source>
</evidence>
<evidence type="ECO:0000313" key="2">
    <source>
        <dbReference type="EMBL" id="SHE50972.1"/>
    </source>
</evidence>
<keyword evidence="1" id="KW-0812">Transmembrane</keyword>
<feature type="transmembrane region" description="Helical" evidence="1">
    <location>
        <begin position="63"/>
        <end position="81"/>
    </location>
</feature>
<gene>
    <name evidence="2" type="ORF">SAMN05444349_1032</name>
</gene>
<dbReference type="EMBL" id="FQVD01000003">
    <property type="protein sequence ID" value="SHE50972.1"/>
    <property type="molecule type" value="Genomic_DNA"/>
</dbReference>
<reference evidence="2 3" key="1">
    <citation type="submission" date="2016-11" db="EMBL/GenBank/DDBJ databases">
        <authorList>
            <person name="Jaros S."/>
            <person name="Januszkiewicz K."/>
            <person name="Wedrychowicz H."/>
        </authorList>
    </citation>
    <scope>NUCLEOTIDE SEQUENCE [LARGE SCALE GENOMIC DNA]</scope>
    <source>
        <strain evidence="2 3">DSM 26883</strain>
    </source>
</reference>
<accession>A0A1M4U2N5</accession>
<dbReference type="AlphaFoldDB" id="A0A1M4U2N5"/>
<feature type="transmembrane region" description="Helical" evidence="1">
    <location>
        <begin position="93"/>
        <end position="112"/>
    </location>
</feature>
<feature type="transmembrane region" description="Helical" evidence="1">
    <location>
        <begin position="5"/>
        <end position="25"/>
    </location>
</feature>
<feature type="transmembrane region" description="Helical" evidence="1">
    <location>
        <begin position="31"/>
        <end position="51"/>
    </location>
</feature>
<dbReference type="Proteomes" id="UP000184436">
    <property type="component" value="Unassembled WGS sequence"/>
</dbReference>
<keyword evidence="3" id="KW-1185">Reference proteome</keyword>
<keyword evidence="1" id="KW-1133">Transmembrane helix</keyword>